<keyword evidence="1" id="KW-1133">Transmembrane helix</keyword>
<sequence length="121" mass="13392">MTKPEGYKALIFFVIKISFLVGIYYYFSGQINSYAIKPDFMMASAFSGGYAAVILLIILTFRWSGFFSRILAGLCATAALGLVIGLHILYNGFDKIAFISTYLGIVFLAILLGYAILFKKI</sequence>
<keyword evidence="1" id="KW-0472">Membrane</keyword>
<evidence type="ECO:0000256" key="1">
    <source>
        <dbReference type="SAM" id="Phobius"/>
    </source>
</evidence>
<evidence type="ECO:0000313" key="2">
    <source>
        <dbReference type="EMBL" id="VAW79211.1"/>
    </source>
</evidence>
<dbReference type="EMBL" id="UOFL01000171">
    <property type="protein sequence ID" value="VAW79211.1"/>
    <property type="molecule type" value="Genomic_DNA"/>
</dbReference>
<dbReference type="AlphaFoldDB" id="A0A3B0YII9"/>
<feature type="transmembrane region" description="Helical" evidence="1">
    <location>
        <begin position="96"/>
        <end position="117"/>
    </location>
</feature>
<proteinExistence type="predicted"/>
<keyword evidence="1" id="KW-0812">Transmembrane</keyword>
<feature type="transmembrane region" description="Helical" evidence="1">
    <location>
        <begin position="7"/>
        <end position="28"/>
    </location>
</feature>
<reference evidence="2" key="1">
    <citation type="submission" date="2018-06" db="EMBL/GenBank/DDBJ databases">
        <authorList>
            <person name="Zhirakovskaya E."/>
        </authorList>
    </citation>
    <scope>NUCLEOTIDE SEQUENCE</scope>
</reference>
<accession>A0A3B0YII9</accession>
<protein>
    <submittedName>
        <fullName evidence="2">Uncharacterized protein</fullName>
    </submittedName>
</protein>
<name>A0A3B0YII9_9ZZZZ</name>
<feature type="transmembrane region" description="Helical" evidence="1">
    <location>
        <begin position="71"/>
        <end position="90"/>
    </location>
</feature>
<gene>
    <name evidence="2" type="ORF">MNBD_GAMMA12-427</name>
</gene>
<organism evidence="2">
    <name type="scientific">hydrothermal vent metagenome</name>
    <dbReference type="NCBI Taxonomy" id="652676"/>
    <lineage>
        <taxon>unclassified sequences</taxon>
        <taxon>metagenomes</taxon>
        <taxon>ecological metagenomes</taxon>
    </lineage>
</organism>
<feature type="transmembrane region" description="Helical" evidence="1">
    <location>
        <begin position="40"/>
        <end position="59"/>
    </location>
</feature>